<evidence type="ECO:0000259" key="1">
    <source>
        <dbReference type="Pfam" id="PF05003"/>
    </source>
</evidence>
<protein>
    <submittedName>
        <fullName evidence="3">Uncharacterized protein</fullName>
    </submittedName>
</protein>
<evidence type="ECO:0000313" key="4">
    <source>
        <dbReference type="Proteomes" id="UP000734854"/>
    </source>
</evidence>
<dbReference type="InterPro" id="IPR021864">
    <property type="entry name" value="DUF3475"/>
</dbReference>
<feature type="domain" description="DUF668" evidence="1">
    <location>
        <begin position="288"/>
        <end position="376"/>
    </location>
</feature>
<evidence type="ECO:0000259" key="2">
    <source>
        <dbReference type="Pfam" id="PF11961"/>
    </source>
</evidence>
<dbReference type="OrthoDB" id="2018987at2759"/>
<name>A0A8J5IA21_ZINOF</name>
<dbReference type="InterPro" id="IPR007700">
    <property type="entry name" value="DUF668"/>
</dbReference>
<dbReference type="PANTHER" id="PTHR31371:SF14">
    <property type="entry name" value="SIMILARITY TO UNKNOWN PROTEIN"/>
    <property type="match status" value="1"/>
</dbReference>
<comment type="caution">
    <text evidence="3">The sequence shown here is derived from an EMBL/GenBank/DDBJ whole genome shotgun (WGS) entry which is preliminary data.</text>
</comment>
<keyword evidence="4" id="KW-1185">Reference proteome</keyword>
<reference evidence="3 4" key="1">
    <citation type="submission" date="2020-08" db="EMBL/GenBank/DDBJ databases">
        <title>Plant Genome Project.</title>
        <authorList>
            <person name="Zhang R.-G."/>
        </authorList>
    </citation>
    <scope>NUCLEOTIDE SEQUENCE [LARGE SCALE GENOMIC DNA]</scope>
    <source>
        <tissue evidence="3">Rhizome</tissue>
    </source>
</reference>
<dbReference type="AlphaFoldDB" id="A0A8J5IA21"/>
<evidence type="ECO:0000313" key="3">
    <source>
        <dbReference type="EMBL" id="KAG6538618.1"/>
    </source>
</evidence>
<organism evidence="3 4">
    <name type="scientific">Zingiber officinale</name>
    <name type="common">Ginger</name>
    <name type="synonym">Amomum zingiber</name>
    <dbReference type="NCBI Taxonomy" id="94328"/>
    <lineage>
        <taxon>Eukaryota</taxon>
        <taxon>Viridiplantae</taxon>
        <taxon>Streptophyta</taxon>
        <taxon>Embryophyta</taxon>
        <taxon>Tracheophyta</taxon>
        <taxon>Spermatophyta</taxon>
        <taxon>Magnoliopsida</taxon>
        <taxon>Liliopsida</taxon>
        <taxon>Zingiberales</taxon>
        <taxon>Zingiberaceae</taxon>
        <taxon>Zingiber</taxon>
    </lineage>
</organism>
<dbReference type="GO" id="GO:0045927">
    <property type="term" value="P:positive regulation of growth"/>
    <property type="evidence" value="ECO:0007669"/>
    <property type="project" value="InterPro"/>
</dbReference>
<feature type="domain" description="DUF3475" evidence="2">
    <location>
        <begin position="36"/>
        <end position="91"/>
    </location>
</feature>
<accession>A0A8J5IA21</accession>
<dbReference type="Pfam" id="PF11961">
    <property type="entry name" value="DUF3475"/>
    <property type="match status" value="1"/>
</dbReference>
<proteinExistence type="predicted"/>
<dbReference type="PANTHER" id="PTHR31371">
    <property type="entry name" value="BNAC09G50660D PROTEIN"/>
    <property type="match status" value="1"/>
</dbReference>
<gene>
    <name evidence="3" type="ORF">ZIOFF_003742</name>
</gene>
<dbReference type="Proteomes" id="UP000734854">
    <property type="component" value="Unassembled WGS sequence"/>
</dbReference>
<sequence>MALESLITKVKSAIFSTGLDSTAIVSRRKQAHLVGILAFEVASLMSKLLHLWRCLSDAHLSHLRNHTIALPSVRKLISDDDSFLLLLARSELADSLRLVADSVATLAHRCTDPALRHFHLSFHAFADSGQDPNRWVMGWKDMETKLAKRMDRQVSTTAALVREMDELSEAEQTLKKLVHGGGGSHLAMVAELQQRIFWKKQQVKYLRQTSLWSSTFDAAVAPLARAAFTVLARIKYAFCGGEPCPLPRALSNSGFAAVFPSDDTASTLKPNCGFLALCSETLNPTPSTLGAAALSLHYANLIAVLEKMARAPRAVGAEAREEVYAMLPASVRAQLRARLRGVGWEACRDVRLAAEWRAALARIAEWLGPVAQDTIRWQGERSFEGRRRTASAPRANVLLLQTLHFADREKVEAAVTEILVGLNFLWRFQREMATALGSAAGAALQQ</sequence>
<dbReference type="EMBL" id="JACMSC010000001">
    <property type="protein sequence ID" value="KAG6538618.1"/>
    <property type="molecule type" value="Genomic_DNA"/>
</dbReference>
<dbReference type="Pfam" id="PF05003">
    <property type="entry name" value="DUF668"/>
    <property type="match status" value="1"/>
</dbReference>